<evidence type="ECO:0000313" key="2">
    <source>
        <dbReference type="EMBL" id="KAK5919306.1"/>
    </source>
</evidence>
<dbReference type="EMBL" id="JAURVH010001524">
    <property type="protein sequence ID" value="KAK5919306.1"/>
    <property type="molecule type" value="Genomic_DNA"/>
</dbReference>
<organism evidence="2 3">
    <name type="scientific">Champsocephalus gunnari</name>
    <name type="common">Mackerel icefish</name>
    <dbReference type="NCBI Taxonomy" id="52237"/>
    <lineage>
        <taxon>Eukaryota</taxon>
        <taxon>Metazoa</taxon>
        <taxon>Chordata</taxon>
        <taxon>Craniata</taxon>
        <taxon>Vertebrata</taxon>
        <taxon>Euteleostomi</taxon>
        <taxon>Actinopterygii</taxon>
        <taxon>Neopterygii</taxon>
        <taxon>Teleostei</taxon>
        <taxon>Neoteleostei</taxon>
        <taxon>Acanthomorphata</taxon>
        <taxon>Eupercaria</taxon>
        <taxon>Perciformes</taxon>
        <taxon>Notothenioidei</taxon>
        <taxon>Channichthyidae</taxon>
        <taxon>Champsocephalus</taxon>
    </lineage>
</organism>
<name>A0AAN8D9R7_CHAGU</name>
<reference evidence="2 3" key="1">
    <citation type="journal article" date="2023" name="Mol. Biol. Evol.">
        <title>Genomics of Secondarily Temperate Adaptation in the Only Non-Antarctic Icefish.</title>
        <authorList>
            <person name="Rivera-Colon A.G."/>
            <person name="Rayamajhi N."/>
            <person name="Minhas B.F."/>
            <person name="Madrigal G."/>
            <person name="Bilyk K.T."/>
            <person name="Yoon V."/>
            <person name="Hune M."/>
            <person name="Gregory S."/>
            <person name="Cheng C.H.C."/>
            <person name="Catchen J.M."/>
        </authorList>
    </citation>
    <scope>NUCLEOTIDE SEQUENCE [LARGE SCALE GENOMIC DNA]</scope>
    <source>
        <tissue evidence="2">White muscle</tissue>
    </source>
</reference>
<comment type="caution">
    <text evidence="2">The sequence shown here is derived from an EMBL/GenBank/DDBJ whole genome shotgun (WGS) entry which is preliminary data.</text>
</comment>
<protein>
    <submittedName>
        <fullName evidence="2">Uncharacterized protein</fullName>
    </submittedName>
</protein>
<sequence>MNGDECEKTYLMEVDADPLLSFMRALGPQVIARAVVGAVFAAVAASRRRVPRVRLLRYRGGGAGVAGVKLRLVAWRGDPPRLIAVLFTVLRTLGTEPQCALLPMLLLLLLLLLQQWSLVSPT</sequence>
<feature type="transmembrane region" description="Helical" evidence="1">
    <location>
        <begin position="26"/>
        <end position="45"/>
    </location>
</feature>
<keyword evidence="1" id="KW-0472">Membrane</keyword>
<keyword evidence="1" id="KW-0812">Transmembrane</keyword>
<dbReference type="AlphaFoldDB" id="A0AAN8D9R7"/>
<evidence type="ECO:0000256" key="1">
    <source>
        <dbReference type="SAM" id="Phobius"/>
    </source>
</evidence>
<keyword evidence="3" id="KW-1185">Reference proteome</keyword>
<dbReference type="Proteomes" id="UP001331515">
    <property type="component" value="Unassembled WGS sequence"/>
</dbReference>
<evidence type="ECO:0000313" key="3">
    <source>
        <dbReference type="Proteomes" id="UP001331515"/>
    </source>
</evidence>
<proteinExistence type="predicted"/>
<keyword evidence="1" id="KW-1133">Transmembrane helix</keyword>
<gene>
    <name evidence="2" type="ORF">CgunFtcFv8_023209</name>
</gene>
<feature type="transmembrane region" description="Helical" evidence="1">
    <location>
        <begin position="100"/>
        <end position="119"/>
    </location>
</feature>
<accession>A0AAN8D9R7</accession>